<reference evidence="2 3" key="1">
    <citation type="submission" date="2024-09" db="EMBL/GenBank/DDBJ databases">
        <authorList>
            <person name="Lee S.D."/>
        </authorList>
    </citation>
    <scope>NUCLEOTIDE SEQUENCE [LARGE SCALE GENOMIC DNA]</scope>
    <source>
        <strain evidence="2 3">N1-1</strain>
    </source>
</reference>
<proteinExistence type="predicted"/>
<dbReference type="Gene3D" id="3.20.180.10">
    <property type="entry name" value="PNP-oxidase-like"/>
    <property type="match status" value="1"/>
</dbReference>
<accession>A0ABV6V325</accession>
<dbReference type="SUPFAM" id="SSF50475">
    <property type="entry name" value="FMN-binding split barrel"/>
    <property type="match status" value="1"/>
</dbReference>
<keyword evidence="3" id="KW-1185">Reference proteome</keyword>
<organism evidence="2 3">
    <name type="scientific">Streptacidiphilus alkalitolerans</name>
    <dbReference type="NCBI Taxonomy" id="3342712"/>
    <lineage>
        <taxon>Bacteria</taxon>
        <taxon>Bacillati</taxon>
        <taxon>Actinomycetota</taxon>
        <taxon>Actinomycetes</taxon>
        <taxon>Kitasatosporales</taxon>
        <taxon>Streptomycetaceae</taxon>
        <taxon>Streptacidiphilus</taxon>
    </lineage>
</organism>
<protein>
    <submittedName>
        <fullName evidence="2">DUF2470 domain-containing protein</fullName>
    </submittedName>
</protein>
<comment type="caution">
    <text evidence="2">The sequence shown here is derived from an EMBL/GenBank/DDBJ whole genome shotgun (WGS) entry which is preliminary data.</text>
</comment>
<gene>
    <name evidence="2" type="ORF">ACEZDG_02340</name>
</gene>
<evidence type="ECO:0000313" key="2">
    <source>
        <dbReference type="EMBL" id="MFC1408116.1"/>
    </source>
</evidence>
<dbReference type="EMBL" id="JBHEZX010000001">
    <property type="protein sequence ID" value="MFC1408116.1"/>
    <property type="molecule type" value="Genomic_DNA"/>
</dbReference>
<name>A0ABV6V325_9ACTN</name>
<dbReference type="InterPro" id="IPR019595">
    <property type="entry name" value="DUF2470"/>
</dbReference>
<sequence length="245" mass="26508">MDLAESRAAESRTHEPSDAEVVRSVIRRATSLTAAANGGRHELLGPDLVLVAPGEWGLLLRVPADSRLARETAMVAREGDGLPVVLDWTDVAPLAVRDRVRSRVRLAGRLFAPQGRGRRLQDGPVELLLDVRQVTLDTAGASTLVDPADLLRVEADPLATVESALLIHLAEDHQDHVAALLGLIDPQLLRGVLGVSPLTLDRYGIVLRLTRRHSHQDVRLSFGEPLPDAEQVGHRLHALLAGRPA</sequence>
<dbReference type="Pfam" id="PF10615">
    <property type="entry name" value="DUF2470"/>
    <property type="match status" value="1"/>
</dbReference>
<dbReference type="Proteomes" id="UP001592582">
    <property type="component" value="Unassembled WGS sequence"/>
</dbReference>
<dbReference type="RefSeq" id="WP_380501641.1">
    <property type="nucleotide sequence ID" value="NZ_JBHEZX010000001.1"/>
</dbReference>
<evidence type="ECO:0000259" key="1">
    <source>
        <dbReference type="Pfam" id="PF10615"/>
    </source>
</evidence>
<dbReference type="InterPro" id="IPR037119">
    <property type="entry name" value="Haem_oxidase_HugZ-like_sf"/>
</dbReference>
<evidence type="ECO:0000313" key="3">
    <source>
        <dbReference type="Proteomes" id="UP001592582"/>
    </source>
</evidence>
<feature type="domain" description="DUF2470" evidence="1">
    <location>
        <begin position="165"/>
        <end position="239"/>
    </location>
</feature>